<dbReference type="KEGG" id="mno:Mnod_5062"/>
<dbReference type="HOGENOM" id="CLU_159347_0_0_5"/>
<keyword evidence="2" id="KW-1185">Reference proteome</keyword>
<sequence>MSPADALAMLDRQIAENGQTVTLQHDGVSYPLRAFVRGYSPREIGNGIQQGDSKVVLSPTELAAAGFPADEAPERLDTLVISGRVRNVEYATPVELGDAVVRYDLLVRG</sequence>
<dbReference type="Proteomes" id="UP000008207">
    <property type="component" value="Chromosome"/>
</dbReference>
<evidence type="ECO:0000313" key="2">
    <source>
        <dbReference type="Proteomes" id="UP000008207"/>
    </source>
</evidence>
<proteinExistence type="predicted"/>
<dbReference type="RefSeq" id="WP_015931528.1">
    <property type="nucleotide sequence ID" value="NC_011894.1"/>
</dbReference>
<dbReference type="eggNOG" id="ENOG5033G6S">
    <property type="taxonomic scope" value="Bacteria"/>
</dbReference>
<gene>
    <name evidence="1" type="ordered locus">Mnod_5062</name>
</gene>
<name>B8IIN1_METNO</name>
<evidence type="ECO:0000313" key="1">
    <source>
        <dbReference type="EMBL" id="ACL59908.1"/>
    </source>
</evidence>
<dbReference type="EMBL" id="CP001349">
    <property type="protein sequence ID" value="ACL59908.1"/>
    <property type="molecule type" value="Genomic_DNA"/>
</dbReference>
<organism evidence="1 2">
    <name type="scientific">Methylobacterium nodulans (strain LMG 21967 / CNCM I-2342 / ORS 2060)</name>
    <dbReference type="NCBI Taxonomy" id="460265"/>
    <lineage>
        <taxon>Bacteria</taxon>
        <taxon>Pseudomonadati</taxon>
        <taxon>Pseudomonadota</taxon>
        <taxon>Alphaproteobacteria</taxon>
        <taxon>Hyphomicrobiales</taxon>
        <taxon>Methylobacteriaceae</taxon>
        <taxon>Methylobacterium</taxon>
    </lineage>
</organism>
<dbReference type="AlphaFoldDB" id="B8IIN1"/>
<protein>
    <submittedName>
        <fullName evidence="1">Uncharacterized protein</fullName>
    </submittedName>
</protein>
<reference evidence="1 2" key="1">
    <citation type="submission" date="2009-01" db="EMBL/GenBank/DDBJ databases">
        <title>Complete sequence of chromosome of Methylobacterium nodulans ORS 2060.</title>
        <authorList>
            <consortium name="US DOE Joint Genome Institute"/>
            <person name="Lucas S."/>
            <person name="Copeland A."/>
            <person name="Lapidus A."/>
            <person name="Glavina del Rio T."/>
            <person name="Dalin E."/>
            <person name="Tice H."/>
            <person name="Bruce D."/>
            <person name="Goodwin L."/>
            <person name="Pitluck S."/>
            <person name="Sims D."/>
            <person name="Brettin T."/>
            <person name="Detter J.C."/>
            <person name="Han C."/>
            <person name="Larimer F."/>
            <person name="Land M."/>
            <person name="Hauser L."/>
            <person name="Kyrpides N."/>
            <person name="Ivanova N."/>
            <person name="Marx C.J."/>
            <person name="Richardson P."/>
        </authorList>
    </citation>
    <scope>NUCLEOTIDE SEQUENCE [LARGE SCALE GENOMIC DNA]</scope>
    <source>
        <strain evidence="2">LMG 21967 / CNCM I-2342 / ORS 2060</strain>
    </source>
</reference>
<accession>B8IIN1</accession>
<dbReference type="STRING" id="460265.Mnod_5062"/>